<keyword evidence="5" id="KW-1185">Reference proteome</keyword>
<dbReference type="Pfam" id="PF17172">
    <property type="entry name" value="GST_N_4"/>
    <property type="match status" value="1"/>
</dbReference>
<dbReference type="OrthoDB" id="5809458at2759"/>
<proteinExistence type="inferred from homology"/>
<dbReference type="SFLD" id="SFLDG01180">
    <property type="entry name" value="SUF1"/>
    <property type="match status" value="1"/>
</dbReference>
<evidence type="ECO:0000256" key="1">
    <source>
        <dbReference type="ARBA" id="ARBA00006475"/>
    </source>
</evidence>
<dbReference type="PANTHER" id="PTHR12289:SF41">
    <property type="entry name" value="FAILED AXON CONNECTIONS-RELATED"/>
    <property type="match status" value="1"/>
</dbReference>
<dbReference type="AlphaFoldDB" id="A0A1W5CYG4"/>
<dbReference type="PANTHER" id="PTHR12289">
    <property type="entry name" value="METAXIN RELATED"/>
    <property type="match status" value="1"/>
</dbReference>
<reference evidence="3 6" key="3">
    <citation type="submission" date="2019-09" db="EMBL/GenBank/DDBJ databases">
        <title>The hologenome of the rock-dwelling lichen Lasallia pustulata.</title>
        <authorList>
            <person name="Greshake Tzovaras B."/>
            <person name="Segers F."/>
            <person name="Bicker A."/>
            <person name="Dal Grande F."/>
            <person name="Otte J."/>
            <person name="Hankeln T."/>
            <person name="Schmitt I."/>
            <person name="Ebersberger I."/>
        </authorList>
    </citation>
    <scope>NUCLEOTIDE SEQUENCE [LARGE SCALE GENOMIC DNA]</scope>
    <source>
        <strain evidence="3">A1-1</strain>
    </source>
</reference>
<dbReference type="SFLD" id="SFLDG01200">
    <property type="entry name" value="SUF1.1"/>
    <property type="match status" value="1"/>
</dbReference>
<sequence length="270" mass="29850">MASHRKPQPDITLYRGWPGSGAYVWPPFVTKLEARLRFAGLSYRTEAGSTWKAPRGKLPYIAVSKTDPGVPGSGTPTILADSTLIVAKLVEDGLLDDLNAKLSPAEKAHDMALRGLLEDKLYFNQTYEKWNENYYAMRSHILSSLPYPLQVVVGLLAYRGVKQTLHGQGTGRLTTEEVRASRQQIWESMNALLVASRKNNPEIAAGGAPFWVLGGKGPSEADTVLFGFITAALNCTAAPASQELVKSFPVVEDYARRIHNRYFSDYTCWE</sequence>
<dbReference type="EMBL" id="VXIT01000010">
    <property type="protein sequence ID" value="KAA6409969.1"/>
    <property type="molecule type" value="Genomic_DNA"/>
</dbReference>
<name>A0A1W5CYG4_9LECA</name>
<dbReference type="InterPro" id="IPR040079">
    <property type="entry name" value="Glutathione_S-Trfase"/>
</dbReference>
<dbReference type="GO" id="GO:0016740">
    <property type="term" value="F:transferase activity"/>
    <property type="evidence" value="ECO:0007669"/>
    <property type="project" value="UniProtKB-KW"/>
</dbReference>
<dbReference type="EMBL" id="FWEW01000824">
    <property type="protein sequence ID" value="SLM35820.1"/>
    <property type="molecule type" value="Genomic_DNA"/>
</dbReference>
<evidence type="ECO:0000259" key="2">
    <source>
        <dbReference type="Pfam" id="PF17172"/>
    </source>
</evidence>
<dbReference type="Proteomes" id="UP000192927">
    <property type="component" value="Unassembled WGS sequence"/>
</dbReference>
<protein>
    <submittedName>
        <fullName evidence="4">Glutathione S-transferase, C-terminal</fullName>
    </submittedName>
</protein>
<evidence type="ECO:0000313" key="6">
    <source>
        <dbReference type="Proteomes" id="UP000324767"/>
    </source>
</evidence>
<evidence type="ECO:0000313" key="4">
    <source>
        <dbReference type="EMBL" id="SLM35820.1"/>
    </source>
</evidence>
<dbReference type="InterPro" id="IPR026928">
    <property type="entry name" value="FAX/IsoI-like"/>
</dbReference>
<dbReference type="SFLD" id="SFLDS00019">
    <property type="entry name" value="Glutathione_Transferase_(cytos"/>
    <property type="match status" value="1"/>
</dbReference>
<evidence type="ECO:0000313" key="3">
    <source>
        <dbReference type="EMBL" id="KAA6409969.1"/>
    </source>
</evidence>
<keyword evidence="4" id="KW-0808">Transferase</keyword>
<accession>A0A1W5CYG4</accession>
<dbReference type="InterPro" id="IPR050931">
    <property type="entry name" value="Mito_Protein_Transport_Metaxin"/>
</dbReference>
<organism evidence="4 5">
    <name type="scientific">Lasallia pustulata</name>
    <dbReference type="NCBI Taxonomy" id="136370"/>
    <lineage>
        <taxon>Eukaryota</taxon>
        <taxon>Fungi</taxon>
        <taxon>Dikarya</taxon>
        <taxon>Ascomycota</taxon>
        <taxon>Pezizomycotina</taxon>
        <taxon>Lecanoromycetes</taxon>
        <taxon>OSLEUM clade</taxon>
        <taxon>Umbilicariomycetidae</taxon>
        <taxon>Umbilicariales</taxon>
        <taxon>Umbilicariaceae</taxon>
        <taxon>Lasallia</taxon>
    </lineage>
</organism>
<dbReference type="Proteomes" id="UP000324767">
    <property type="component" value="Unassembled WGS sequence"/>
</dbReference>
<comment type="similarity">
    <text evidence="1">Belongs to the FAX family.</text>
</comment>
<dbReference type="InterPro" id="IPR012336">
    <property type="entry name" value="Thioredoxin-like_fold"/>
</dbReference>
<reference evidence="4" key="1">
    <citation type="submission" date="2017-03" db="EMBL/GenBank/DDBJ databases">
        <authorList>
            <person name="Afonso C.L."/>
            <person name="Miller P.J."/>
            <person name="Scott M.A."/>
            <person name="Spackman E."/>
            <person name="Goraichik I."/>
            <person name="Dimitrov K.M."/>
            <person name="Suarez D.L."/>
            <person name="Swayne D.E."/>
        </authorList>
    </citation>
    <scope>NUCLEOTIDE SEQUENCE [LARGE SCALE GENOMIC DNA]</scope>
</reference>
<evidence type="ECO:0000313" key="5">
    <source>
        <dbReference type="Proteomes" id="UP000192927"/>
    </source>
</evidence>
<feature type="domain" description="Thioredoxin-like fold" evidence="2">
    <location>
        <begin position="27"/>
        <end position="132"/>
    </location>
</feature>
<reference evidence="5" key="2">
    <citation type="submission" date="2017-03" db="EMBL/GenBank/DDBJ databases">
        <authorList>
            <person name="Sharma R."/>
            <person name="Thines M."/>
        </authorList>
    </citation>
    <scope>NUCLEOTIDE SEQUENCE [LARGE SCALE GENOMIC DNA]</scope>
</reference>
<dbReference type="GO" id="GO:0005737">
    <property type="term" value="C:cytoplasm"/>
    <property type="evidence" value="ECO:0007669"/>
    <property type="project" value="TreeGrafter"/>
</dbReference>
<gene>
    <name evidence="3" type="ORF">FRX48_06583</name>
</gene>